<dbReference type="AlphaFoldDB" id="A0ABD2ZBU1"/>
<dbReference type="InterPro" id="IPR044174">
    <property type="entry name" value="BC10-like"/>
</dbReference>
<evidence type="ECO:0000313" key="7">
    <source>
        <dbReference type="EMBL" id="KAL3515760.1"/>
    </source>
</evidence>
<accession>A0ABD2ZBU1</accession>
<dbReference type="InterPro" id="IPR003406">
    <property type="entry name" value="Glyco_trans_14"/>
</dbReference>
<dbReference type="PANTHER" id="PTHR31042:SF3">
    <property type="entry name" value="OS08G0110400 PROTEIN"/>
    <property type="match status" value="1"/>
</dbReference>
<dbReference type="Proteomes" id="UP001630127">
    <property type="component" value="Unassembled WGS sequence"/>
</dbReference>
<dbReference type="GO" id="GO:0016020">
    <property type="term" value="C:membrane"/>
    <property type="evidence" value="ECO:0007669"/>
    <property type="project" value="UniProtKB-SubCell"/>
</dbReference>
<keyword evidence="5" id="KW-0325">Glycoprotein</keyword>
<evidence type="ECO:0000313" key="8">
    <source>
        <dbReference type="Proteomes" id="UP001630127"/>
    </source>
</evidence>
<name>A0ABD2ZBU1_9GENT</name>
<gene>
    <name evidence="7" type="ORF">ACH5RR_022662</name>
</gene>
<proteinExistence type="predicted"/>
<evidence type="ECO:0000256" key="5">
    <source>
        <dbReference type="ARBA" id="ARBA00023180"/>
    </source>
</evidence>
<evidence type="ECO:0000256" key="1">
    <source>
        <dbReference type="ARBA" id="ARBA00004606"/>
    </source>
</evidence>
<evidence type="ECO:0000256" key="2">
    <source>
        <dbReference type="ARBA" id="ARBA00022676"/>
    </source>
</evidence>
<evidence type="ECO:0000256" key="4">
    <source>
        <dbReference type="ARBA" id="ARBA00023136"/>
    </source>
</evidence>
<dbReference type="EMBL" id="JBJUIK010000010">
    <property type="protein sequence ID" value="KAL3515760.1"/>
    <property type="molecule type" value="Genomic_DNA"/>
</dbReference>
<comment type="subcellular location">
    <subcellularLocation>
        <location evidence="1">Membrane</location>
        <topology evidence="1">Single-pass type II membrane protein</topology>
    </subcellularLocation>
</comment>
<protein>
    <recommendedName>
        <fullName evidence="9">Core-2/I-branching beta-1,6-N-acetylglucosaminyltransferase family protein</fullName>
    </recommendedName>
</protein>
<dbReference type="GO" id="GO:0016757">
    <property type="term" value="F:glycosyltransferase activity"/>
    <property type="evidence" value="ECO:0007669"/>
    <property type="project" value="UniProtKB-KW"/>
</dbReference>
<keyword evidence="6" id="KW-0812">Transmembrane</keyword>
<dbReference type="PANTHER" id="PTHR31042">
    <property type="entry name" value="CORE-2/I-BRANCHING BETA-1,6-N-ACETYLGLUCOSAMINYLTRANSFERASE FAMILY PROTEIN-RELATED"/>
    <property type="match status" value="1"/>
</dbReference>
<keyword evidence="4 6" id="KW-0472">Membrane</keyword>
<keyword evidence="6" id="KW-1133">Transmembrane helix</keyword>
<evidence type="ECO:0008006" key="9">
    <source>
        <dbReference type="Google" id="ProtNLM"/>
    </source>
</evidence>
<keyword evidence="3" id="KW-0808">Transferase</keyword>
<feature type="transmembrane region" description="Helical" evidence="6">
    <location>
        <begin position="30"/>
        <end position="49"/>
    </location>
</feature>
<keyword evidence="8" id="KW-1185">Reference proteome</keyword>
<organism evidence="7 8">
    <name type="scientific">Cinchona calisaya</name>
    <dbReference type="NCBI Taxonomy" id="153742"/>
    <lineage>
        <taxon>Eukaryota</taxon>
        <taxon>Viridiplantae</taxon>
        <taxon>Streptophyta</taxon>
        <taxon>Embryophyta</taxon>
        <taxon>Tracheophyta</taxon>
        <taxon>Spermatophyta</taxon>
        <taxon>Magnoliopsida</taxon>
        <taxon>eudicotyledons</taxon>
        <taxon>Gunneridae</taxon>
        <taxon>Pentapetalae</taxon>
        <taxon>asterids</taxon>
        <taxon>lamiids</taxon>
        <taxon>Gentianales</taxon>
        <taxon>Rubiaceae</taxon>
        <taxon>Cinchonoideae</taxon>
        <taxon>Cinchoneae</taxon>
        <taxon>Cinchona</taxon>
    </lineage>
</organism>
<sequence length="406" mass="46759">MAMQKSRGEKDDVEIKSAISSSVKDSSVSLLRVISILIIFVVGVVIGLVSSSHVDRYFTTGEFYSNTKASAVHIFDDGNCVISMINNNCEKEDCLSMKSFIRPKILTHGLSDEELFWRASLVPKKDEFPFYRVPKVAFMFLTRGPLPLLPLWERFFKGQDKMKYSIYVHALPGFQLNVTNSSVFCRRQIPSRHVEWGTVSLVDAEKRLLANALLDFSNERFVLLSESCIPVYNFSIVYKYLTGSMHSFVQSYDDPSRYGRGRYNRRMQPDVKLADWRKGSQWFELNRYFAAIIVADTKYYSIFKKHCRPSCYPDEHYLPTFFHKFYGAMNANRTVTYVDWAVTGPHPRTFSAVNVTEDFIQSIRNNATACSYNLKQTTNVCYLFARKFTPDALEPLLSLSSKVMQY</sequence>
<evidence type="ECO:0000256" key="3">
    <source>
        <dbReference type="ARBA" id="ARBA00022679"/>
    </source>
</evidence>
<keyword evidence="2" id="KW-0328">Glycosyltransferase</keyword>
<dbReference type="Pfam" id="PF02485">
    <property type="entry name" value="Branch"/>
    <property type="match status" value="1"/>
</dbReference>
<evidence type="ECO:0000256" key="6">
    <source>
        <dbReference type="SAM" id="Phobius"/>
    </source>
</evidence>
<reference evidence="7 8" key="1">
    <citation type="submission" date="2024-11" db="EMBL/GenBank/DDBJ databases">
        <title>A near-complete genome assembly of Cinchona calisaya.</title>
        <authorList>
            <person name="Lian D.C."/>
            <person name="Zhao X.W."/>
            <person name="Wei L."/>
        </authorList>
    </citation>
    <scope>NUCLEOTIDE SEQUENCE [LARGE SCALE GENOMIC DNA]</scope>
    <source>
        <tissue evidence="7">Nenye</tissue>
    </source>
</reference>
<comment type="caution">
    <text evidence="7">The sequence shown here is derived from an EMBL/GenBank/DDBJ whole genome shotgun (WGS) entry which is preliminary data.</text>
</comment>